<dbReference type="Gene3D" id="3.40.630.30">
    <property type="match status" value="1"/>
</dbReference>
<evidence type="ECO:0000313" key="5">
    <source>
        <dbReference type="Proteomes" id="UP000248795"/>
    </source>
</evidence>
<reference evidence="5" key="1">
    <citation type="submission" date="2018-06" db="EMBL/GenBank/DDBJ databases">
        <title>Aestuariibacter litoralis strain KCTC 52945T.</title>
        <authorList>
            <person name="Li X."/>
            <person name="Salam N."/>
            <person name="Li J.-L."/>
            <person name="Chen Y.-M."/>
            <person name="Yang Z.-W."/>
            <person name="Zhang L.-Y."/>
            <person name="Han M.-X."/>
            <person name="Xiao M."/>
            <person name="Li W.-J."/>
        </authorList>
    </citation>
    <scope>NUCLEOTIDE SEQUENCE [LARGE SCALE GENOMIC DNA]</scope>
    <source>
        <strain evidence="5">KCTC 52945</strain>
    </source>
</reference>
<dbReference type="EMBL" id="QKVK01000004">
    <property type="protein sequence ID" value="PZF76865.1"/>
    <property type="molecule type" value="Genomic_DNA"/>
</dbReference>
<dbReference type="Proteomes" id="UP000248795">
    <property type="component" value="Unassembled WGS sequence"/>
</dbReference>
<gene>
    <name evidence="4" type="ORF">DK847_10375</name>
</gene>
<dbReference type="InterPro" id="IPR016181">
    <property type="entry name" value="Acyl_CoA_acyltransferase"/>
</dbReference>
<dbReference type="SUPFAM" id="SSF55729">
    <property type="entry name" value="Acyl-CoA N-acyltransferases (Nat)"/>
    <property type="match status" value="1"/>
</dbReference>
<keyword evidence="2" id="KW-0012">Acyltransferase</keyword>
<evidence type="ECO:0000259" key="3">
    <source>
        <dbReference type="PROSITE" id="PS51186"/>
    </source>
</evidence>
<keyword evidence="1" id="KW-0808">Transferase</keyword>
<dbReference type="PANTHER" id="PTHR43877">
    <property type="entry name" value="AMINOALKYLPHOSPHONATE N-ACETYLTRANSFERASE-RELATED-RELATED"/>
    <property type="match status" value="1"/>
</dbReference>
<evidence type="ECO:0000313" key="4">
    <source>
        <dbReference type="EMBL" id="PZF76865.1"/>
    </source>
</evidence>
<dbReference type="RefSeq" id="WP_111198389.1">
    <property type="nucleotide sequence ID" value="NZ_QKVK01000004.1"/>
</dbReference>
<keyword evidence="5" id="KW-1185">Reference proteome</keyword>
<evidence type="ECO:0000256" key="2">
    <source>
        <dbReference type="ARBA" id="ARBA00023315"/>
    </source>
</evidence>
<dbReference type="CDD" id="cd04301">
    <property type="entry name" value="NAT_SF"/>
    <property type="match status" value="1"/>
</dbReference>
<dbReference type="InterPro" id="IPR050832">
    <property type="entry name" value="Bact_Acetyltransf"/>
</dbReference>
<protein>
    <recommendedName>
        <fullName evidence="3">N-acetyltransferase domain-containing protein</fullName>
    </recommendedName>
</protein>
<dbReference type="PANTHER" id="PTHR43877:SF2">
    <property type="entry name" value="AMINOALKYLPHOSPHONATE N-ACETYLTRANSFERASE-RELATED"/>
    <property type="match status" value="1"/>
</dbReference>
<feature type="domain" description="N-acetyltransferase" evidence="3">
    <location>
        <begin position="1"/>
        <end position="141"/>
    </location>
</feature>
<dbReference type="PROSITE" id="PS51186">
    <property type="entry name" value="GNAT"/>
    <property type="match status" value="1"/>
</dbReference>
<dbReference type="InterPro" id="IPR000182">
    <property type="entry name" value="GNAT_dom"/>
</dbReference>
<dbReference type="GO" id="GO:0016747">
    <property type="term" value="F:acyltransferase activity, transferring groups other than amino-acyl groups"/>
    <property type="evidence" value="ECO:0007669"/>
    <property type="project" value="InterPro"/>
</dbReference>
<dbReference type="AlphaFoldDB" id="A0A2W2AMZ6"/>
<evidence type="ECO:0000256" key="1">
    <source>
        <dbReference type="ARBA" id="ARBA00022679"/>
    </source>
</evidence>
<sequence length="141" mass="15327">MLHDLQAHEHAIYDRSRPPDAMGPWYIDVLRQATAGGKGRILVAEGDGGVLGYASLLTSVSAEHERDEIAYTYAFVDDLGVLAAARSRGVGAALLEACEAIAREAGQRWIRLGVLAANERARSFYARQGYGEVLLTLEKQL</sequence>
<organism evidence="4 5">
    <name type="scientific">Aestuariivirga litoralis</name>
    <dbReference type="NCBI Taxonomy" id="2650924"/>
    <lineage>
        <taxon>Bacteria</taxon>
        <taxon>Pseudomonadati</taxon>
        <taxon>Pseudomonadota</taxon>
        <taxon>Alphaproteobacteria</taxon>
        <taxon>Hyphomicrobiales</taxon>
        <taxon>Aestuariivirgaceae</taxon>
        <taxon>Aestuariivirga</taxon>
    </lineage>
</organism>
<comment type="caution">
    <text evidence="4">The sequence shown here is derived from an EMBL/GenBank/DDBJ whole genome shotgun (WGS) entry which is preliminary data.</text>
</comment>
<name>A0A2W2AMZ6_9HYPH</name>
<dbReference type="Pfam" id="PF00583">
    <property type="entry name" value="Acetyltransf_1"/>
    <property type="match status" value="1"/>
</dbReference>
<accession>A0A2W2AMZ6</accession>
<proteinExistence type="predicted"/>